<dbReference type="SUPFAM" id="SSF75169">
    <property type="entry name" value="DsrEFH-like"/>
    <property type="match status" value="1"/>
</dbReference>
<dbReference type="Proteomes" id="UP000076077">
    <property type="component" value="Chromosome"/>
</dbReference>
<evidence type="ECO:0000313" key="3">
    <source>
        <dbReference type="EMBL" id="MCX2800615.1"/>
    </source>
</evidence>
<dbReference type="Gene3D" id="3.40.1260.10">
    <property type="entry name" value="DsrEFH-like"/>
    <property type="match status" value="1"/>
</dbReference>
<dbReference type="EMBL" id="CP014864">
    <property type="protein sequence ID" value="AMX04127.1"/>
    <property type="molecule type" value="Genomic_DNA"/>
</dbReference>
<reference evidence="2" key="1">
    <citation type="submission" date="2016-03" db="EMBL/GenBank/DDBJ databases">
        <authorList>
            <person name="Ploux O."/>
        </authorList>
    </citation>
    <scope>NUCLEOTIDE SEQUENCE [LARGE SCALE GENOMIC DNA]</scope>
    <source>
        <strain evidence="2">DAU221</strain>
    </source>
</reference>
<dbReference type="Pfam" id="PF02635">
    <property type="entry name" value="DsrE"/>
    <property type="match status" value="1"/>
</dbReference>
<dbReference type="PANTHER" id="PTHR38780">
    <property type="entry name" value="PROTEIN TUSC"/>
    <property type="match status" value="1"/>
</dbReference>
<dbReference type="PANTHER" id="PTHR38780:SF1">
    <property type="entry name" value="PROTEIN TUSC"/>
    <property type="match status" value="1"/>
</dbReference>
<dbReference type="STRING" id="252514.A3224_07690"/>
<dbReference type="AlphaFoldDB" id="A0A143HRN1"/>
<dbReference type="EMBL" id="JAPHQB010000002">
    <property type="protein sequence ID" value="MCX2800615.1"/>
    <property type="molecule type" value="Genomic_DNA"/>
</dbReference>
<gene>
    <name evidence="3" type="primary">tusC</name>
    <name evidence="2" type="ORF">A3224_07690</name>
    <name evidence="3" type="ORF">OQJ68_02315</name>
</gene>
<name>A0A143HRN1_MICTH</name>
<dbReference type="RefSeq" id="WP_067157663.1">
    <property type="nucleotide sequence ID" value="NZ_CP014864.1"/>
</dbReference>
<dbReference type="KEGG" id="mthd:A3224_07690"/>
<evidence type="ECO:0000256" key="1">
    <source>
        <dbReference type="ARBA" id="ARBA00005996"/>
    </source>
</evidence>
<comment type="similarity">
    <text evidence="1">Belongs to the DsrF/TusC family.</text>
</comment>
<reference evidence="4" key="2">
    <citation type="submission" date="2016-03" db="EMBL/GenBank/DDBJ databases">
        <authorList>
            <person name="Lee Y.-S."/>
            <person name="Choi Y.-L."/>
        </authorList>
    </citation>
    <scope>NUCLEOTIDE SEQUENCE [LARGE SCALE GENOMIC DNA]</scope>
    <source>
        <strain evidence="4">DAU221</strain>
    </source>
</reference>
<dbReference type="GeneID" id="76607926"/>
<dbReference type="InterPro" id="IPR027396">
    <property type="entry name" value="DsrEFH-like"/>
</dbReference>
<dbReference type="InterPro" id="IPR017462">
    <property type="entry name" value="Sulphur_relay_TusC/DsrF"/>
</dbReference>
<sequence>MEGKSTLALCRQPPYGNALAREGLEAVLAAAAMDLVPDLLFLSDGVFQLLDNQSPAEIHQKSLQRNLQALPMFGIEQIFVCGRSLIERGISADQITIPGVEVRQVQDTGKLIAAYDTVLSF</sequence>
<accession>A0A143HRN1</accession>
<dbReference type="NCBIfam" id="TIGR03010">
    <property type="entry name" value="sulf_tusC_dsrF"/>
    <property type="match status" value="1"/>
</dbReference>
<evidence type="ECO:0000313" key="4">
    <source>
        <dbReference type="Proteomes" id="UP000076077"/>
    </source>
</evidence>
<dbReference type="InterPro" id="IPR003787">
    <property type="entry name" value="Sulphur_relay_DsrE/F-like"/>
</dbReference>
<reference evidence="3" key="3">
    <citation type="submission" date="2022-11" db="EMBL/GenBank/DDBJ databases">
        <title>Chitin-degrading and fungicidal potential of chitinolytic bacterial strains from marine environment of the Pacific Ocean regions.</title>
        <authorList>
            <person name="Pentekhina I."/>
            <person name="Nedashkovskaya O."/>
            <person name="Seitkalieva A."/>
            <person name="Podvolotskaya A."/>
            <person name="Tekutyeva L."/>
            <person name="Balabanova L."/>
        </authorList>
    </citation>
    <scope>NUCLEOTIDE SEQUENCE</scope>
    <source>
        <strain evidence="3">KMM 6838</strain>
    </source>
</reference>
<dbReference type="NCBIfam" id="NF001238">
    <property type="entry name" value="PRK00211.1"/>
    <property type="match status" value="1"/>
</dbReference>
<protein>
    <submittedName>
        <fullName evidence="2">Sulfur relay protein TusC</fullName>
    </submittedName>
    <submittedName>
        <fullName evidence="3">Sulfurtransferase complex subunit TusC</fullName>
    </submittedName>
</protein>
<proteinExistence type="inferred from homology"/>
<dbReference type="Proteomes" id="UP001209730">
    <property type="component" value="Unassembled WGS sequence"/>
</dbReference>
<organism evidence="2 4">
    <name type="scientific">Microbulbifer thermotolerans</name>
    <dbReference type="NCBI Taxonomy" id="252514"/>
    <lineage>
        <taxon>Bacteria</taxon>
        <taxon>Pseudomonadati</taxon>
        <taxon>Pseudomonadota</taxon>
        <taxon>Gammaproteobacteria</taxon>
        <taxon>Cellvibrionales</taxon>
        <taxon>Microbulbiferaceae</taxon>
        <taxon>Microbulbifer</taxon>
    </lineage>
</organism>
<keyword evidence="4" id="KW-1185">Reference proteome</keyword>
<evidence type="ECO:0000313" key="2">
    <source>
        <dbReference type="EMBL" id="AMX04127.1"/>
    </source>
</evidence>
<dbReference type="OrthoDB" id="9789418at2"/>